<comment type="caution">
    <text evidence="5">The sequence shown here is derived from an EMBL/GenBank/DDBJ whole genome shotgun (WGS) entry which is preliminary data.</text>
</comment>
<evidence type="ECO:0000256" key="2">
    <source>
        <dbReference type="SAM" id="MobiDB-lite"/>
    </source>
</evidence>
<name>A0ABQ8UKF6_9EUKA</name>
<protein>
    <submittedName>
        <fullName evidence="5">Charged multivesicular body protein 6</fullName>
    </submittedName>
</protein>
<evidence type="ECO:0000259" key="3">
    <source>
        <dbReference type="PROSITE" id="PS50404"/>
    </source>
</evidence>
<feature type="domain" description="GST C-terminal" evidence="4">
    <location>
        <begin position="82"/>
        <end position="199"/>
    </location>
</feature>
<dbReference type="SFLD" id="SFLDG01205">
    <property type="entry name" value="AMPS.1"/>
    <property type="match status" value="1"/>
</dbReference>
<dbReference type="InterPro" id="IPR010987">
    <property type="entry name" value="Glutathione-S-Trfase_C-like"/>
</dbReference>
<dbReference type="Gene3D" id="3.40.30.10">
    <property type="entry name" value="Glutaredoxin"/>
    <property type="match status" value="1"/>
</dbReference>
<dbReference type="PROSITE" id="PS50405">
    <property type="entry name" value="GST_CTER"/>
    <property type="match status" value="1"/>
</dbReference>
<dbReference type="SUPFAM" id="SSF52833">
    <property type="entry name" value="Thioredoxin-like"/>
    <property type="match status" value="1"/>
</dbReference>
<evidence type="ECO:0000256" key="1">
    <source>
        <dbReference type="SAM" id="Coils"/>
    </source>
</evidence>
<dbReference type="EMBL" id="JAPMOS010000017">
    <property type="protein sequence ID" value="KAJ4459703.1"/>
    <property type="molecule type" value="Genomic_DNA"/>
</dbReference>
<feature type="domain" description="GST N-terminal" evidence="3">
    <location>
        <begin position="3"/>
        <end position="80"/>
    </location>
</feature>
<dbReference type="PANTHER" id="PTHR11571">
    <property type="entry name" value="GLUTATHIONE S-TRANSFERASE"/>
    <property type="match status" value="1"/>
</dbReference>
<dbReference type="InterPro" id="IPR004045">
    <property type="entry name" value="Glutathione_S-Trfase_N"/>
</dbReference>
<dbReference type="InterPro" id="IPR040079">
    <property type="entry name" value="Glutathione_S-Trfase"/>
</dbReference>
<dbReference type="InterPro" id="IPR036249">
    <property type="entry name" value="Thioredoxin-like_sf"/>
</dbReference>
<dbReference type="InterPro" id="IPR036282">
    <property type="entry name" value="Glutathione-S-Trfase_C_sf"/>
</dbReference>
<dbReference type="PROSITE" id="PS50404">
    <property type="entry name" value="GST_NTER"/>
    <property type="match status" value="1"/>
</dbReference>
<dbReference type="Pfam" id="PF02798">
    <property type="entry name" value="GST_N"/>
    <property type="match status" value="1"/>
</dbReference>
<dbReference type="Proteomes" id="UP001141327">
    <property type="component" value="Unassembled WGS sequence"/>
</dbReference>
<feature type="coiled-coil region" evidence="1">
    <location>
        <begin position="206"/>
        <end position="233"/>
    </location>
</feature>
<proteinExistence type="predicted"/>
<sequence>MSIKPRLTYFDGRGRAEPIRMIFAEAGVEYDDHRIQRETWASMKSTMPFGQLPVLHIDGVDIAQSMAALRYAARKYDLMPTDPIQAGTCDMISEAIEDITVQLSRLTHNPNATDAEKAKYKDETLPTWLRYFDALLGSKQYLVGDSCTYADIALFNFLHDSIHHPEVLETFPRLVDFKNRMAARPKLAAWLASRPVTRRSVEISQVDRAKLDLKVQRDQLTHYQKRINEVIERETTVARTCMAQGKRRNALIALKKKRWQEQLLAKTDGMLMNLHQMISTIEFTEIEKQVFDGLKQGTTVLQQLNREMSVEAVDELMADTQEAIDKQNEIEQALGTQLDEADMEAVTAELEALESQMIADRLPAAPESAPVSAPVSAAPLSAPASAASAATEPAVSGRRARVEQPLVAA</sequence>
<feature type="region of interest" description="Disordered" evidence="2">
    <location>
        <begin position="380"/>
        <end position="409"/>
    </location>
</feature>
<dbReference type="SUPFAM" id="SSF47616">
    <property type="entry name" value="GST C-terminal domain-like"/>
    <property type="match status" value="1"/>
</dbReference>
<dbReference type="SFLD" id="SFLDS00019">
    <property type="entry name" value="Glutathione_Transferase_(cytos"/>
    <property type="match status" value="1"/>
</dbReference>
<dbReference type="Gene3D" id="1.20.1050.10">
    <property type="match status" value="1"/>
</dbReference>
<dbReference type="InterPro" id="IPR004046">
    <property type="entry name" value="GST_C"/>
</dbReference>
<organism evidence="5 6">
    <name type="scientific">Paratrimastix pyriformis</name>
    <dbReference type="NCBI Taxonomy" id="342808"/>
    <lineage>
        <taxon>Eukaryota</taxon>
        <taxon>Metamonada</taxon>
        <taxon>Preaxostyla</taxon>
        <taxon>Paratrimastigidae</taxon>
        <taxon>Paratrimastix</taxon>
    </lineage>
</organism>
<evidence type="ECO:0000259" key="4">
    <source>
        <dbReference type="PROSITE" id="PS50405"/>
    </source>
</evidence>
<evidence type="ECO:0000313" key="5">
    <source>
        <dbReference type="EMBL" id="KAJ4459703.1"/>
    </source>
</evidence>
<dbReference type="Gene3D" id="1.10.287.1060">
    <property type="entry name" value="ESAT-6-like"/>
    <property type="match status" value="1"/>
</dbReference>
<dbReference type="InterPro" id="IPR005024">
    <property type="entry name" value="Snf7_fam"/>
</dbReference>
<dbReference type="InterPro" id="IPR050213">
    <property type="entry name" value="GST_superfamily"/>
</dbReference>
<dbReference type="Pfam" id="PF03357">
    <property type="entry name" value="Snf7"/>
    <property type="match status" value="1"/>
</dbReference>
<accession>A0ABQ8UKF6</accession>
<feature type="compositionally biased region" description="Low complexity" evidence="2">
    <location>
        <begin position="380"/>
        <end position="396"/>
    </location>
</feature>
<keyword evidence="6" id="KW-1185">Reference proteome</keyword>
<gene>
    <name evidence="5" type="ORF">PAPYR_4089</name>
</gene>
<dbReference type="Pfam" id="PF14497">
    <property type="entry name" value="GST_C_3"/>
    <property type="match status" value="1"/>
</dbReference>
<evidence type="ECO:0000313" key="6">
    <source>
        <dbReference type="Proteomes" id="UP001141327"/>
    </source>
</evidence>
<reference evidence="5" key="1">
    <citation type="journal article" date="2022" name="bioRxiv">
        <title>Genomics of Preaxostyla Flagellates Illuminates Evolutionary Transitions and the Path Towards Mitochondrial Loss.</title>
        <authorList>
            <person name="Novak L.V.F."/>
            <person name="Treitli S.C."/>
            <person name="Pyrih J."/>
            <person name="Halakuc P."/>
            <person name="Pipaliya S.V."/>
            <person name="Vacek V."/>
            <person name="Brzon O."/>
            <person name="Soukal P."/>
            <person name="Eme L."/>
            <person name="Dacks J.B."/>
            <person name="Karnkowska A."/>
            <person name="Elias M."/>
            <person name="Hampl V."/>
        </authorList>
    </citation>
    <scope>NUCLEOTIDE SEQUENCE</scope>
    <source>
        <strain evidence="5">RCP-MX</strain>
    </source>
</reference>
<dbReference type="CDD" id="cd03039">
    <property type="entry name" value="GST_N_Sigma_like"/>
    <property type="match status" value="1"/>
</dbReference>
<keyword evidence="1" id="KW-0175">Coiled coil</keyword>
<dbReference type="SFLD" id="SFLDG00363">
    <property type="entry name" value="AMPS_(cytGST):_Alpha-__Mu-__Pi"/>
    <property type="match status" value="1"/>
</dbReference>